<gene>
    <name evidence="1" type="ORF">C8F04DRAFT_1277153</name>
</gene>
<evidence type="ECO:0000313" key="2">
    <source>
        <dbReference type="Proteomes" id="UP001218188"/>
    </source>
</evidence>
<evidence type="ECO:0000313" key="1">
    <source>
        <dbReference type="EMBL" id="KAJ7018769.1"/>
    </source>
</evidence>
<accession>A0AAD6S050</accession>
<dbReference type="AlphaFoldDB" id="A0AAD6S050"/>
<comment type="caution">
    <text evidence="1">The sequence shown here is derived from an EMBL/GenBank/DDBJ whole genome shotgun (WGS) entry which is preliminary data.</text>
</comment>
<sequence>MPGPIDPNGPAAPDTVLIAVRIVSDSQLKVEPAGNWSAYSLSTYSKEFSASKYTFLLTKPSTYLFLYTMSNLTILTENDTVFLPDFPIAVTALKKFQNLTSMSKTNKWLITQDGSDDAICFSFNVFEKKDMSNSETATNISIWPVPMECHEALEKIVDTHVIWEFLVFDVDGLCVALFDIKSKLQGALYGPQIKIYP</sequence>
<organism evidence="1 2">
    <name type="scientific">Mycena alexandri</name>
    <dbReference type="NCBI Taxonomy" id="1745969"/>
    <lineage>
        <taxon>Eukaryota</taxon>
        <taxon>Fungi</taxon>
        <taxon>Dikarya</taxon>
        <taxon>Basidiomycota</taxon>
        <taxon>Agaricomycotina</taxon>
        <taxon>Agaricomycetes</taxon>
        <taxon>Agaricomycetidae</taxon>
        <taxon>Agaricales</taxon>
        <taxon>Marasmiineae</taxon>
        <taxon>Mycenaceae</taxon>
        <taxon>Mycena</taxon>
    </lineage>
</organism>
<dbReference type="Proteomes" id="UP001218188">
    <property type="component" value="Unassembled WGS sequence"/>
</dbReference>
<protein>
    <submittedName>
        <fullName evidence="1">Uncharacterized protein</fullName>
    </submittedName>
</protein>
<dbReference type="EMBL" id="JARJCM010000322">
    <property type="protein sequence ID" value="KAJ7018769.1"/>
    <property type="molecule type" value="Genomic_DNA"/>
</dbReference>
<name>A0AAD6S050_9AGAR</name>
<reference evidence="1" key="1">
    <citation type="submission" date="2023-03" db="EMBL/GenBank/DDBJ databases">
        <title>Massive genome expansion in bonnet fungi (Mycena s.s.) driven by repeated elements and novel gene families across ecological guilds.</title>
        <authorList>
            <consortium name="Lawrence Berkeley National Laboratory"/>
            <person name="Harder C.B."/>
            <person name="Miyauchi S."/>
            <person name="Viragh M."/>
            <person name="Kuo A."/>
            <person name="Thoen E."/>
            <person name="Andreopoulos B."/>
            <person name="Lu D."/>
            <person name="Skrede I."/>
            <person name="Drula E."/>
            <person name="Henrissat B."/>
            <person name="Morin E."/>
            <person name="Kohler A."/>
            <person name="Barry K."/>
            <person name="LaButti K."/>
            <person name="Morin E."/>
            <person name="Salamov A."/>
            <person name="Lipzen A."/>
            <person name="Mereny Z."/>
            <person name="Hegedus B."/>
            <person name="Baldrian P."/>
            <person name="Stursova M."/>
            <person name="Weitz H."/>
            <person name="Taylor A."/>
            <person name="Grigoriev I.V."/>
            <person name="Nagy L.G."/>
            <person name="Martin F."/>
            <person name="Kauserud H."/>
        </authorList>
    </citation>
    <scope>NUCLEOTIDE SEQUENCE</scope>
    <source>
        <strain evidence="1">CBHHK200</strain>
    </source>
</reference>
<keyword evidence="2" id="KW-1185">Reference proteome</keyword>
<proteinExistence type="predicted"/>